<feature type="transmembrane region" description="Helical" evidence="1">
    <location>
        <begin position="45"/>
        <end position="65"/>
    </location>
</feature>
<dbReference type="EMBL" id="FLUQ01000001">
    <property type="protein sequence ID" value="SBV92734.1"/>
    <property type="molecule type" value="Genomic_DNA"/>
</dbReference>
<reference evidence="2" key="1">
    <citation type="submission" date="2016-04" db="EMBL/GenBank/DDBJ databases">
        <authorList>
            <person name="Evans L.H."/>
            <person name="Alamgir A."/>
            <person name="Owens N."/>
            <person name="Weber N.D."/>
            <person name="Virtaneva K."/>
            <person name="Barbian K."/>
            <person name="Babar A."/>
            <person name="Rosenke K."/>
        </authorList>
    </citation>
    <scope>NUCLEOTIDE SEQUENCE</scope>
    <source>
        <strain evidence="2">86</strain>
    </source>
</reference>
<dbReference type="InterPro" id="IPR007403">
    <property type="entry name" value="DUF456"/>
</dbReference>
<evidence type="ECO:0008006" key="3">
    <source>
        <dbReference type="Google" id="ProtNLM"/>
    </source>
</evidence>
<dbReference type="Pfam" id="PF04306">
    <property type="entry name" value="DUF456"/>
    <property type="match status" value="1"/>
</dbReference>
<protein>
    <recommendedName>
        <fullName evidence="3">DUF456 domain-containing protein</fullName>
    </recommendedName>
</protein>
<accession>A0A212J056</accession>
<feature type="transmembrane region" description="Helical" evidence="1">
    <location>
        <begin position="103"/>
        <end position="125"/>
    </location>
</feature>
<keyword evidence="1" id="KW-0472">Membrane</keyword>
<sequence>MMITVLAILCIFLMAAALFLNLFGLPANWIALGFAALWTFLVPDTAMSLTVLAVMGGLAVAGEILETLMVQIWGKKYGGSTMGSVGGIIGALIGAIMCAPILFGIGALFGALAGAFLGSLAVELFRGRHNTEALRAAWGSMLGRFGGTMVKTAIGCAMVVIAAPRILP</sequence>
<feature type="transmembrane region" description="Helical" evidence="1">
    <location>
        <begin position="77"/>
        <end position="97"/>
    </location>
</feature>
<keyword evidence="1" id="KW-1133">Transmembrane helix</keyword>
<dbReference type="AlphaFoldDB" id="A0A212J056"/>
<name>A0A212J056_9DELT</name>
<evidence type="ECO:0000256" key="1">
    <source>
        <dbReference type="SAM" id="Phobius"/>
    </source>
</evidence>
<organism evidence="2">
    <name type="scientific">uncultured delta proteobacterium</name>
    <dbReference type="NCBI Taxonomy" id="34034"/>
    <lineage>
        <taxon>Bacteria</taxon>
        <taxon>Deltaproteobacteria</taxon>
        <taxon>environmental samples</taxon>
    </lineage>
</organism>
<keyword evidence="1" id="KW-0812">Transmembrane</keyword>
<proteinExistence type="predicted"/>
<evidence type="ECO:0000313" key="2">
    <source>
        <dbReference type="EMBL" id="SBV92734.1"/>
    </source>
</evidence>
<feature type="transmembrane region" description="Helical" evidence="1">
    <location>
        <begin position="145"/>
        <end position="167"/>
    </location>
</feature>
<gene>
    <name evidence="2" type="ORF">KL86DPRO_10411</name>
</gene>